<dbReference type="Proteomes" id="UP000183971">
    <property type="component" value="Unassembled WGS sequence"/>
</dbReference>
<evidence type="ECO:0000256" key="2">
    <source>
        <dbReference type="SAM" id="Phobius"/>
    </source>
</evidence>
<keyword evidence="2" id="KW-1133">Transmembrane helix</keyword>
<feature type="transmembrane region" description="Helical" evidence="2">
    <location>
        <begin position="44"/>
        <end position="63"/>
    </location>
</feature>
<sequence>MVRAKMLRSPDNQSWPDEKSLWGPDSCRRLYPSSKDAEDGATFVLPYASTSIILGTFVAVFFAM</sequence>
<keyword evidence="2" id="KW-0472">Membrane</keyword>
<dbReference type="EMBL" id="FJOF01000002">
    <property type="protein sequence ID" value="CZR37419.1"/>
    <property type="molecule type" value="Genomic_DNA"/>
</dbReference>
<evidence type="ECO:0000313" key="3">
    <source>
        <dbReference type="EMBL" id="CZR37419.1"/>
    </source>
</evidence>
<reference evidence="4" key="1">
    <citation type="journal article" date="2016" name="Genome Biol. Evol.">
        <title>Comparative 'omics' of the Fusarium fujikuroi species complex highlights differences in genetic potential and metabolite synthesis.</title>
        <authorList>
            <person name="Niehaus E.-M."/>
            <person name="Muensterkoetter M."/>
            <person name="Proctor R.H."/>
            <person name="Brown D.W."/>
            <person name="Sharon A."/>
            <person name="Idan Y."/>
            <person name="Oren-Young L."/>
            <person name="Sieber C.M."/>
            <person name="Novak O."/>
            <person name="Pencik A."/>
            <person name="Tarkowska D."/>
            <person name="Hromadova K."/>
            <person name="Freeman S."/>
            <person name="Maymon M."/>
            <person name="Elazar M."/>
            <person name="Youssef S.A."/>
            <person name="El-Shabrawy E.S.M."/>
            <person name="Shalaby A.B.A."/>
            <person name="Houterman P."/>
            <person name="Brock N.L."/>
            <person name="Burkhardt I."/>
            <person name="Tsavkelova E.A."/>
            <person name="Dickschat J.S."/>
            <person name="Galuszka P."/>
            <person name="Gueldener U."/>
            <person name="Tudzynski B."/>
        </authorList>
    </citation>
    <scope>NUCLEOTIDE SEQUENCE [LARGE SCALE GENOMIC DNA]</scope>
    <source>
        <strain evidence="4">ET1</strain>
    </source>
</reference>
<keyword evidence="2" id="KW-0812">Transmembrane</keyword>
<gene>
    <name evidence="3" type="ORF">FPRO_02321</name>
</gene>
<dbReference type="GeneID" id="42047206"/>
<evidence type="ECO:0000256" key="1">
    <source>
        <dbReference type="SAM" id="MobiDB-lite"/>
    </source>
</evidence>
<dbReference type="RefSeq" id="XP_031078012.1">
    <property type="nucleotide sequence ID" value="XM_031227590.1"/>
</dbReference>
<protein>
    <submittedName>
        <fullName evidence="3">Uncharacterized protein</fullName>
    </submittedName>
</protein>
<comment type="caution">
    <text evidence="3">The sequence shown here is derived from an EMBL/GenBank/DDBJ whole genome shotgun (WGS) entry which is preliminary data.</text>
</comment>
<keyword evidence="4" id="KW-1185">Reference proteome</keyword>
<dbReference type="AlphaFoldDB" id="A0A1L7V9G2"/>
<organism evidence="3 4">
    <name type="scientific">Fusarium proliferatum (strain ET1)</name>
    <name type="common">Orchid endophyte fungus</name>
    <dbReference type="NCBI Taxonomy" id="1227346"/>
    <lineage>
        <taxon>Eukaryota</taxon>
        <taxon>Fungi</taxon>
        <taxon>Dikarya</taxon>
        <taxon>Ascomycota</taxon>
        <taxon>Pezizomycotina</taxon>
        <taxon>Sordariomycetes</taxon>
        <taxon>Hypocreomycetidae</taxon>
        <taxon>Hypocreales</taxon>
        <taxon>Nectriaceae</taxon>
        <taxon>Fusarium</taxon>
        <taxon>Fusarium fujikuroi species complex</taxon>
    </lineage>
</organism>
<feature type="region of interest" description="Disordered" evidence="1">
    <location>
        <begin position="1"/>
        <end position="20"/>
    </location>
</feature>
<proteinExistence type="predicted"/>
<name>A0A1L7V9G2_FUSPR</name>
<evidence type="ECO:0000313" key="4">
    <source>
        <dbReference type="Proteomes" id="UP000183971"/>
    </source>
</evidence>
<dbReference type="VEuPathDB" id="FungiDB:FPRO_02321"/>
<accession>A0A1L7V9G2</accession>